<feature type="chain" id="PRO_5008059864" evidence="1">
    <location>
        <begin position="26"/>
        <end position="63"/>
    </location>
</feature>
<keyword evidence="3" id="KW-1185">Reference proteome</keyword>
<organism evidence="2 3">
    <name type="scientific">Alternaria alternata</name>
    <name type="common">Alternaria rot fungus</name>
    <name type="synonym">Torula alternata</name>
    <dbReference type="NCBI Taxonomy" id="5599"/>
    <lineage>
        <taxon>Eukaryota</taxon>
        <taxon>Fungi</taxon>
        <taxon>Dikarya</taxon>
        <taxon>Ascomycota</taxon>
        <taxon>Pezizomycotina</taxon>
        <taxon>Dothideomycetes</taxon>
        <taxon>Pleosporomycetidae</taxon>
        <taxon>Pleosporales</taxon>
        <taxon>Pleosporineae</taxon>
        <taxon>Pleosporaceae</taxon>
        <taxon>Alternaria</taxon>
        <taxon>Alternaria sect. Alternaria</taxon>
        <taxon>Alternaria alternata complex</taxon>
    </lineage>
</organism>
<dbReference type="KEGG" id="aalt:CC77DRAFT_1017287"/>
<sequence>MLVIAQTPTWFLMLTLLSCLMLGSGHDNVMDPSYPQQPLVPSFQATCSRHPTLHRPTGYPHPW</sequence>
<accession>A0A177DVH6</accession>
<dbReference type="Proteomes" id="UP000077248">
    <property type="component" value="Unassembled WGS sequence"/>
</dbReference>
<evidence type="ECO:0000256" key="1">
    <source>
        <dbReference type="SAM" id="SignalP"/>
    </source>
</evidence>
<evidence type="ECO:0000313" key="3">
    <source>
        <dbReference type="Proteomes" id="UP000077248"/>
    </source>
</evidence>
<dbReference type="RefSeq" id="XP_018389048.1">
    <property type="nucleotide sequence ID" value="XM_018524379.1"/>
</dbReference>
<dbReference type="VEuPathDB" id="FungiDB:CC77DRAFT_1017287"/>
<gene>
    <name evidence="2" type="ORF">CC77DRAFT_1017287</name>
</gene>
<reference evidence="2 3" key="1">
    <citation type="submission" date="2016-05" db="EMBL/GenBank/DDBJ databases">
        <title>Comparative analysis of secretome profiles of manganese(II)-oxidizing ascomycete fungi.</title>
        <authorList>
            <consortium name="DOE Joint Genome Institute"/>
            <person name="Zeiner C.A."/>
            <person name="Purvine S.O."/>
            <person name="Zink E.M."/>
            <person name="Wu S."/>
            <person name="Pasa-Tolic L."/>
            <person name="Chaput D.L."/>
            <person name="Haridas S."/>
            <person name="Grigoriev I.V."/>
            <person name="Santelli C.M."/>
            <person name="Hansel C.M."/>
        </authorList>
    </citation>
    <scope>NUCLEOTIDE SEQUENCE [LARGE SCALE GENOMIC DNA]</scope>
    <source>
        <strain evidence="2 3">SRC1lrK2f</strain>
    </source>
</reference>
<dbReference type="EMBL" id="KV441472">
    <property type="protein sequence ID" value="OAG23627.1"/>
    <property type="molecule type" value="Genomic_DNA"/>
</dbReference>
<dbReference type="AlphaFoldDB" id="A0A177DVH6"/>
<keyword evidence="1" id="KW-0732">Signal</keyword>
<proteinExistence type="predicted"/>
<dbReference type="GeneID" id="29109973"/>
<name>A0A177DVH6_ALTAL</name>
<protein>
    <submittedName>
        <fullName evidence="2">Uncharacterized protein</fullName>
    </submittedName>
</protein>
<feature type="signal peptide" evidence="1">
    <location>
        <begin position="1"/>
        <end position="25"/>
    </location>
</feature>
<evidence type="ECO:0000313" key="2">
    <source>
        <dbReference type="EMBL" id="OAG23627.1"/>
    </source>
</evidence>